<protein>
    <submittedName>
        <fullName evidence="3">Oligogalacturonate lyase</fullName>
    </submittedName>
</protein>
<dbReference type="SUPFAM" id="SSF82171">
    <property type="entry name" value="DPP6 N-terminal domain-like"/>
    <property type="match status" value="1"/>
</dbReference>
<dbReference type="Pfam" id="PF14583">
    <property type="entry name" value="Pectate_lyase22"/>
    <property type="match status" value="1"/>
</dbReference>
<dbReference type="GO" id="GO:0045490">
    <property type="term" value="P:pectin catabolic process"/>
    <property type="evidence" value="ECO:0007669"/>
    <property type="project" value="InterPro"/>
</dbReference>
<dbReference type="InterPro" id="IPR015943">
    <property type="entry name" value="WD40/YVTN_repeat-like_dom_sf"/>
</dbReference>
<dbReference type="GO" id="GO:0047487">
    <property type="term" value="F:oligogalacturonide lyase activity"/>
    <property type="evidence" value="ECO:0007669"/>
    <property type="project" value="InterPro"/>
</dbReference>
<reference evidence="3 4" key="1">
    <citation type="submission" date="2014-11" db="EMBL/GenBank/DDBJ databases">
        <title>Draft genome sequence of Kirrobacter mercurialis.</title>
        <authorList>
            <person name="Coil D.A."/>
            <person name="Eisen J.A."/>
        </authorList>
    </citation>
    <scope>NUCLEOTIDE SEQUENCE [LARGE SCALE GENOMIC DNA]</scope>
    <source>
        <strain evidence="3 4">Coronado</strain>
    </source>
</reference>
<feature type="chain" id="PRO_5002071707" evidence="1">
    <location>
        <begin position="22"/>
        <end position="477"/>
    </location>
</feature>
<keyword evidence="3" id="KW-0456">Lyase</keyword>
<organism evidence="3 4">
    <name type="scientific">Croceibacterium mercuriale</name>
    <dbReference type="NCBI Taxonomy" id="1572751"/>
    <lineage>
        <taxon>Bacteria</taxon>
        <taxon>Pseudomonadati</taxon>
        <taxon>Pseudomonadota</taxon>
        <taxon>Alphaproteobacteria</taxon>
        <taxon>Sphingomonadales</taxon>
        <taxon>Erythrobacteraceae</taxon>
        <taxon>Croceibacterium</taxon>
    </lineage>
</organism>
<name>A0A0B2C4G0_9SPHN</name>
<comment type="caution">
    <text evidence="3">The sequence shown here is derived from an EMBL/GenBank/DDBJ whole genome shotgun (WGS) entry which is preliminary data.</text>
</comment>
<dbReference type="STRING" id="1572751.PK98_09295"/>
<sequence>MKFLMVAALALVSAGAGAIQAQERPATLMATPGQDTPPKEWIDQTTGHRIVRISDEAGSSSNYFNVNSYTPDGRWMAYSSPSGIMALDLGSFQSKLIVPGGVSLQFVGHRTGDVYYITGIEQTQGHDANSAHTPGAAVPVRNTARREPRAIMAYSFATGQSRMITTLDPEYSVATINADETLFAGARITGGAGVGENPGSVMANRDPADEVGPNGEDLTYAEGREVQINRRLTMNIPMEIFTINIRTGEKKTVTASTDWLNHLQFSPTDPNLLLYCHEGNWHVVDRMWLVRVDRPDTPKLIHTRTMNMEIAGHEWWSQDGSTVWYDLQTPRGEDFWVAGYNVETGKRMWNHLDRNSWGVHFNSNQDDTLFSSDGGDAEMAAHAPDGKYIWLLRPRAIPDVAGIHAANSGSLITPGVLDPEQLVDLRNHDYRSEPNASFTPDGKWLVFRSNMWGPGHVYAVELAGPSGTGEADAVPTR</sequence>
<evidence type="ECO:0000259" key="2">
    <source>
        <dbReference type="Pfam" id="PF14583"/>
    </source>
</evidence>
<dbReference type="Proteomes" id="UP000030988">
    <property type="component" value="Unassembled WGS sequence"/>
</dbReference>
<keyword evidence="1" id="KW-0732">Signal</keyword>
<dbReference type="EMBL" id="JTDN01000001">
    <property type="protein sequence ID" value="KHL26886.1"/>
    <property type="molecule type" value="Genomic_DNA"/>
</dbReference>
<dbReference type="Gene3D" id="2.130.10.10">
    <property type="entry name" value="YVTN repeat-like/Quinoprotein amine dehydrogenase"/>
    <property type="match status" value="1"/>
</dbReference>
<proteinExistence type="predicted"/>
<evidence type="ECO:0000256" key="1">
    <source>
        <dbReference type="SAM" id="SignalP"/>
    </source>
</evidence>
<keyword evidence="4" id="KW-1185">Reference proteome</keyword>
<accession>A0A0B2C4G0</accession>
<evidence type="ECO:0000313" key="4">
    <source>
        <dbReference type="Proteomes" id="UP000030988"/>
    </source>
</evidence>
<feature type="signal peptide" evidence="1">
    <location>
        <begin position="1"/>
        <end position="21"/>
    </location>
</feature>
<dbReference type="RefSeq" id="WP_039096586.1">
    <property type="nucleotide sequence ID" value="NZ_JTDN01000001.1"/>
</dbReference>
<evidence type="ECO:0000313" key="3">
    <source>
        <dbReference type="EMBL" id="KHL26886.1"/>
    </source>
</evidence>
<dbReference type="OrthoDB" id="8432779at2"/>
<dbReference type="AlphaFoldDB" id="A0A0B2C4G0"/>
<feature type="domain" description="Oligogalacturonate lyase" evidence="2">
    <location>
        <begin position="240"/>
        <end position="462"/>
    </location>
</feature>
<gene>
    <name evidence="3" type="ORF">PK98_09295</name>
</gene>
<dbReference type="InterPro" id="IPR027946">
    <property type="entry name" value="Ogl_dom"/>
</dbReference>